<gene>
    <name evidence="1" type="ORF">Slin15195_G044300</name>
</gene>
<sequence>MAPLSTYGLHMSKGGDSTIYAYALQDTLLKTCSSEDHKRMLDLRVELAAAELAGLGTRCSDRVKFGSQDVLEDTLDQALTANRRASTCLLPLDGVDKGVVRKRSS</sequence>
<proteinExistence type="predicted"/>
<reference evidence="1" key="1">
    <citation type="submission" date="2022-06" db="EMBL/GenBank/DDBJ databases">
        <title>Complete genome sequences of two strains of the flax pathogen Septoria linicola.</title>
        <authorList>
            <person name="Lapalu N."/>
            <person name="Simon A."/>
            <person name="Demenou B."/>
            <person name="Paumier D."/>
            <person name="Guillot M.-P."/>
            <person name="Gout L."/>
            <person name="Valade R."/>
        </authorList>
    </citation>
    <scope>NUCLEOTIDE SEQUENCE</scope>
    <source>
        <strain evidence="1">SE15195</strain>
    </source>
</reference>
<keyword evidence="2" id="KW-1185">Reference proteome</keyword>
<organism evidence="1 2">
    <name type="scientific">Septoria linicola</name>
    <dbReference type="NCBI Taxonomy" id="215465"/>
    <lineage>
        <taxon>Eukaryota</taxon>
        <taxon>Fungi</taxon>
        <taxon>Dikarya</taxon>
        <taxon>Ascomycota</taxon>
        <taxon>Pezizomycotina</taxon>
        <taxon>Dothideomycetes</taxon>
        <taxon>Dothideomycetidae</taxon>
        <taxon>Mycosphaerellales</taxon>
        <taxon>Mycosphaerellaceae</taxon>
        <taxon>Septoria</taxon>
    </lineage>
</organism>
<dbReference type="Proteomes" id="UP001056384">
    <property type="component" value="Chromosome 3"/>
</dbReference>
<dbReference type="AlphaFoldDB" id="A0A9Q9ASD0"/>
<evidence type="ECO:0000313" key="2">
    <source>
        <dbReference type="Proteomes" id="UP001056384"/>
    </source>
</evidence>
<protein>
    <submittedName>
        <fullName evidence="1">Uncharacterized protein</fullName>
    </submittedName>
</protein>
<accession>A0A9Q9ASD0</accession>
<dbReference type="EMBL" id="CP099420">
    <property type="protein sequence ID" value="USW51111.1"/>
    <property type="molecule type" value="Genomic_DNA"/>
</dbReference>
<name>A0A9Q9ASD0_9PEZI</name>
<evidence type="ECO:0000313" key="1">
    <source>
        <dbReference type="EMBL" id="USW51111.1"/>
    </source>
</evidence>